<evidence type="ECO:0000313" key="3">
    <source>
        <dbReference type="Proteomes" id="UP000632289"/>
    </source>
</evidence>
<evidence type="ECO:0000313" key="2">
    <source>
        <dbReference type="EMBL" id="MBD3934849.1"/>
    </source>
</evidence>
<reference evidence="2" key="1">
    <citation type="submission" date="2020-09" db="EMBL/GenBank/DDBJ databases">
        <title>Secondary metabolite and genome analysis of marine Streptomyces chumphonensis KK1-2T.</title>
        <authorList>
            <person name="Phongsopitanun W."/>
            <person name="Kanchanasin P."/>
            <person name="Pittayakhajonwut P."/>
            <person name="Suwanborirux K."/>
            <person name="Tanasupawat S."/>
        </authorList>
    </citation>
    <scope>NUCLEOTIDE SEQUENCE</scope>
    <source>
        <strain evidence="2">KK1-2</strain>
    </source>
</reference>
<dbReference type="RefSeq" id="WP_191212146.1">
    <property type="nucleotide sequence ID" value="NZ_BAABKL010000005.1"/>
</dbReference>
<dbReference type="Proteomes" id="UP000632289">
    <property type="component" value="Unassembled WGS sequence"/>
</dbReference>
<dbReference type="EMBL" id="JACXYU010000021">
    <property type="protein sequence ID" value="MBD3934849.1"/>
    <property type="molecule type" value="Genomic_DNA"/>
</dbReference>
<accession>A0A927F666</accession>
<feature type="compositionally biased region" description="Pro residues" evidence="1">
    <location>
        <begin position="23"/>
        <end position="33"/>
    </location>
</feature>
<dbReference type="AlphaFoldDB" id="A0A927F666"/>
<keyword evidence="3" id="KW-1185">Reference proteome</keyword>
<sequence>MITTISRPALGEEPEPQHDRPADVPPALPPLPQREPGRTLHATGSLVEDLEHEDDQRGYEPEPDARHRALGQELLRRVRAGDRIAAAAGRTAPRTVAQKRERLAAVGGAR</sequence>
<proteinExistence type="predicted"/>
<comment type="caution">
    <text evidence="2">The sequence shown here is derived from an EMBL/GenBank/DDBJ whole genome shotgun (WGS) entry which is preliminary data.</text>
</comment>
<gene>
    <name evidence="2" type="ORF">IF129_25215</name>
</gene>
<feature type="compositionally biased region" description="Basic and acidic residues" evidence="1">
    <location>
        <begin position="54"/>
        <end position="66"/>
    </location>
</feature>
<organism evidence="2 3">
    <name type="scientific">Streptomyces chumphonensis</name>
    <dbReference type="NCBI Taxonomy" id="1214925"/>
    <lineage>
        <taxon>Bacteria</taxon>
        <taxon>Bacillati</taxon>
        <taxon>Actinomycetota</taxon>
        <taxon>Actinomycetes</taxon>
        <taxon>Kitasatosporales</taxon>
        <taxon>Streptomycetaceae</taxon>
        <taxon>Streptomyces</taxon>
    </lineage>
</organism>
<evidence type="ECO:0000256" key="1">
    <source>
        <dbReference type="SAM" id="MobiDB-lite"/>
    </source>
</evidence>
<name>A0A927F666_9ACTN</name>
<protein>
    <submittedName>
        <fullName evidence="2">Uncharacterized protein</fullName>
    </submittedName>
</protein>
<feature type="region of interest" description="Disordered" evidence="1">
    <location>
        <begin position="1"/>
        <end position="66"/>
    </location>
</feature>